<organism evidence="7 8">
    <name type="scientific">Flavobacterium aquariorum</name>
    <dbReference type="NCBI Taxonomy" id="2217670"/>
    <lineage>
        <taxon>Bacteria</taxon>
        <taxon>Pseudomonadati</taxon>
        <taxon>Bacteroidota</taxon>
        <taxon>Flavobacteriia</taxon>
        <taxon>Flavobacteriales</taxon>
        <taxon>Flavobacteriaceae</taxon>
        <taxon>Flavobacterium</taxon>
    </lineage>
</organism>
<dbReference type="Pfam" id="PF01554">
    <property type="entry name" value="MatE"/>
    <property type="match status" value="1"/>
</dbReference>
<evidence type="ECO:0000256" key="2">
    <source>
        <dbReference type="ARBA" id="ARBA00022475"/>
    </source>
</evidence>
<protein>
    <submittedName>
        <fullName evidence="7">Polysaccharide biosynthesis protein</fullName>
    </submittedName>
</protein>
<dbReference type="AlphaFoldDB" id="A0A2W7UJE6"/>
<accession>A0A2W7UJE6</accession>
<comment type="caution">
    <text evidence="7">The sequence shown here is derived from an EMBL/GenBank/DDBJ whole genome shotgun (WGS) entry which is preliminary data.</text>
</comment>
<feature type="transmembrane region" description="Helical" evidence="6">
    <location>
        <begin position="404"/>
        <end position="426"/>
    </location>
</feature>
<dbReference type="RefSeq" id="WP_111408356.1">
    <property type="nucleotide sequence ID" value="NZ_QKXH01000001.1"/>
</dbReference>
<dbReference type="InterPro" id="IPR050833">
    <property type="entry name" value="Poly_Biosynth_Transport"/>
</dbReference>
<dbReference type="GO" id="GO:0042910">
    <property type="term" value="F:xenobiotic transmembrane transporter activity"/>
    <property type="evidence" value="ECO:0007669"/>
    <property type="project" value="InterPro"/>
</dbReference>
<evidence type="ECO:0000256" key="1">
    <source>
        <dbReference type="ARBA" id="ARBA00004651"/>
    </source>
</evidence>
<feature type="transmembrane region" description="Helical" evidence="6">
    <location>
        <begin position="192"/>
        <end position="215"/>
    </location>
</feature>
<evidence type="ECO:0000256" key="3">
    <source>
        <dbReference type="ARBA" id="ARBA00022692"/>
    </source>
</evidence>
<keyword evidence="2" id="KW-1003">Cell membrane</keyword>
<feature type="transmembrane region" description="Helical" evidence="6">
    <location>
        <begin position="236"/>
        <end position="256"/>
    </location>
</feature>
<comment type="subcellular location">
    <subcellularLocation>
        <location evidence="1">Cell membrane</location>
        <topology evidence="1">Multi-pass membrane protein</topology>
    </subcellularLocation>
</comment>
<dbReference type="GO" id="GO:0015297">
    <property type="term" value="F:antiporter activity"/>
    <property type="evidence" value="ECO:0007669"/>
    <property type="project" value="InterPro"/>
</dbReference>
<evidence type="ECO:0000256" key="4">
    <source>
        <dbReference type="ARBA" id="ARBA00022989"/>
    </source>
</evidence>
<dbReference type="PANTHER" id="PTHR30250">
    <property type="entry name" value="PST FAMILY PREDICTED COLANIC ACID TRANSPORTER"/>
    <property type="match status" value="1"/>
</dbReference>
<sequence>MLKKTRNKLLKINKNPFVQQSLITLILRVFGVITLFGFTVFLTKTYPPKIVGQYDFVRSFLLVVGSICLLGCDQSVLYFKGRLGGSNTLEGIKKVYAKMVGLLLLMSILLLCVFWSIDEQFVNNYFSDRGVYDILLKSIMILFFYGLTTLNTEVFRALDHFYIAELFRNTIKYIPLIVGAILLSYFDKKNYLVTVFLVGFVLLSLITTIILFIYFSKAKIENKVTDFTYKEIFAKSYPIAISGMALFLLMSFDILFLKKYRNDATVAFYSVATKLMTILSMVIITVNITVSTKISEYFFSRSKADLIKVTQHATRLIFLLTFPAVLIICFFPEYILGFFGRGYVAAKDALLILIIGQGICSAFGTAPVYLNMTGRQHVFQIILIVAVLINFILNRLLIPQYGMTGAATAFAVSSIFWNSITAVVIYKKDKVNVFLN</sequence>
<keyword evidence="8" id="KW-1185">Reference proteome</keyword>
<keyword evidence="4 6" id="KW-1133">Transmembrane helix</keyword>
<dbReference type="PANTHER" id="PTHR30250:SF11">
    <property type="entry name" value="O-ANTIGEN TRANSPORTER-RELATED"/>
    <property type="match status" value="1"/>
</dbReference>
<feature type="transmembrane region" description="Helical" evidence="6">
    <location>
        <begin position="170"/>
        <end position="186"/>
    </location>
</feature>
<feature type="transmembrane region" description="Helical" evidence="6">
    <location>
        <begin position="276"/>
        <end position="295"/>
    </location>
</feature>
<dbReference type="EMBL" id="QKXH01000001">
    <property type="protein sequence ID" value="PZX95287.1"/>
    <property type="molecule type" value="Genomic_DNA"/>
</dbReference>
<feature type="transmembrane region" description="Helical" evidence="6">
    <location>
        <begin position="60"/>
        <end position="79"/>
    </location>
</feature>
<evidence type="ECO:0000256" key="5">
    <source>
        <dbReference type="ARBA" id="ARBA00023136"/>
    </source>
</evidence>
<feature type="transmembrane region" description="Helical" evidence="6">
    <location>
        <begin position="316"/>
        <end position="337"/>
    </location>
</feature>
<dbReference type="GO" id="GO:0005886">
    <property type="term" value="C:plasma membrane"/>
    <property type="evidence" value="ECO:0007669"/>
    <property type="project" value="UniProtKB-SubCell"/>
</dbReference>
<proteinExistence type="predicted"/>
<feature type="transmembrane region" description="Helical" evidence="6">
    <location>
        <begin position="377"/>
        <end position="398"/>
    </location>
</feature>
<dbReference type="Proteomes" id="UP000249177">
    <property type="component" value="Unassembled WGS sequence"/>
</dbReference>
<evidence type="ECO:0000313" key="8">
    <source>
        <dbReference type="Proteomes" id="UP000249177"/>
    </source>
</evidence>
<feature type="transmembrane region" description="Helical" evidence="6">
    <location>
        <begin position="21"/>
        <end position="40"/>
    </location>
</feature>
<evidence type="ECO:0000256" key="6">
    <source>
        <dbReference type="SAM" id="Phobius"/>
    </source>
</evidence>
<name>A0A2W7UJE6_9FLAO</name>
<feature type="transmembrane region" description="Helical" evidence="6">
    <location>
        <begin position="349"/>
        <end position="370"/>
    </location>
</feature>
<keyword evidence="3 6" id="KW-0812">Transmembrane</keyword>
<feature type="transmembrane region" description="Helical" evidence="6">
    <location>
        <begin position="137"/>
        <end position="158"/>
    </location>
</feature>
<reference evidence="7 8" key="1">
    <citation type="submission" date="2018-06" db="EMBL/GenBank/DDBJ databases">
        <title>Flavobacterium sp IMCC34762, genome.</title>
        <authorList>
            <person name="Joung Y."/>
            <person name="Cho J."/>
            <person name="Song J."/>
        </authorList>
    </citation>
    <scope>NUCLEOTIDE SEQUENCE [LARGE SCALE GENOMIC DNA]</scope>
    <source>
        <strain evidence="7 8">IMCC34762</strain>
    </source>
</reference>
<keyword evidence="5 6" id="KW-0472">Membrane</keyword>
<dbReference type="InterPro" id="IPR002528">
    <property type="entry name" value="MATE_fam"/>
</dbReference>
<evidence type="ECO:0000313" key="7">
    <source>
        <dbReference type="EMBL" id="PZX95287.1"/>
    </source>
</evidence>
<gene>
    <name evidence="7" type="ORF">DOS84_01625</name>
</gene>
<feature type="transmembrane region" description="Helical" evidence="6">
    <location>
        <begin position="100"/>
        <end position="117"/>
    </location>
</feature>
<dbReference type="OrthoDB" id="824226at2"/>